<gene>
    <name evidence="1" type="ORF">Tco_1005800</name>
</gene>
<protein>
    <submittedName>
        <fullName evidence="1">Uncharacterized protein</fullName>
    </submittedName>
</protein>
<organism evidence="1 2">
    <name type="scientific">Tanacetum coccineum</name>
    <dbReference type="NCBI Taxonomy" id="301880"/>
    <lineage>
        <taxon>Eukaryota</taxon>
        <taxon>Viridiplantae</taxon>
        <taxon>Streptophyta</taxon>
        <taxon>Embryophyta</taxon>
        <taxon>Tracheophyta</taxon>
        <taxon>Spermatophyta</taxon>
        <taxon>Magnoliopsida</taxon>
        <taxon>eudicotyledons</taxon>
        <taxon>Gunneridae</taxon>
        <taxon>Pentapetalae</taxon>
        <taxon>asterids</taxon>
        <taxon>campanulids</taxon>
        <taxon>Asterales</taxon>
        <taxon>Asteraceae</taxon>
        <taxon>Asteroideae</taxon>
        <taxon>Anthemideae</taxon>
        <taxon>Anthemidinae</taxon>
        <taxon>Tanacetum</taxon>
    </lineage>
</organism>
<sequence length="317" mass="35345">MALPPCDQRYLYLRYEGLQYTDADIADFETRLARIYRREVHKVQVFDFGGLPDLMAEGLSTRMLMDHRDAQGQIGESARQIPDKGDLRDYWIGISSAGDFLGTALSYTSIRDMILRLCYRLIACNITGRSQTPEKVTVTDLFYLRGMDVGSVNFLYLLDRYLRLFSLGRKQGAMISGWQFVARLANHFGLLTEERLQGLTVFAPALPVIDMAKLPDAAAGAPGSDEDAPIVDEGDQAVPAPIHGALVEQREVIGAMARDFSIFTVWAASGITQLLDSARVTYTPYYETHIPYQRGVRCRTDGASTSATQQDQQQPDP</sequence>
<keyword evidence="2" id="KW-1185">Reference proteome</keyword>
<accession>A0ABQ5FG73</accession>
<evidence type="ECO:0000313" key="2">
    <source>
        <dbReference type="Proteomes" id="UP001151760"/>
    </source>
</evidence>
<proteinExistence type="predicted"/>
<dbReference type="Proteomes" id="UP001151760">
    <property type="component" value="Unassembled WGS sequence"/>
</dbReference>
<name>A0ABQ5FG73_9ASTR</name>
<dbReference type="EMBL" id="BQNB010017362">
    <property type="protein sequence ID" value="GJT62267.1"/>
    <property type="molecule type" value="Genomic_DNA"/>
</dbReference>
<comment type="caution">
    <text evidence="1">The sequence shown here is derived from an EMBL/GenBank/DDBJ whole genome shotgun (WGS) entry which is preliminary data.</text>
</comment>
<reference evidence="1" key="1">
    <citation type="journal article" date="2022" name="Int. J. Mol. Sci.">
        <title>Draft Genome of Tanacetum Coccineum: Genomic Comparison of Closely Related Tanacetum-Family Plants.</title>
        <authorList>
            <person name="Yamashiro T."/>
            <person name="Shiraishi A."/>
            <person name="Nakayama K."/>
            <person name="Satake H."/>
        </authorList>
    </citation>
    <scope>NUCLEOTIDE SEQUENCE</scope>
</reference>
<evidence type="ECO:0000313" key="1">
    <source>
        <dbReference type="EMBL" id="GJT62267.1"/>
    </source>
</evidence>
<reference evidence="1" key="2">
    <citation type="submission" date="2022-01" db="EMBL/GenBank/DDBJ databases">
        <authorList>
            <person name="Yamashiro T."/>
            <person name="Shiraishi A."/>
            <person name="Satake H."/>
            <person name="Nakayama K."/>
        </authorList>
    </citation>
    <scope>NUCLEOTIDE SEQUENCE</scope>
</reference>